<organism evidence="2 3">
    <name type="scientific">Orchesella dallaii</name>
    <dbReference type="NCBI Taxonomy" id="48710"/>
    <lineage>
        <taxon>Eukaryota</taxon>
        <taxon>Metazoa</taxon>
        <taxon>Ecdysozoa</taxon>
        <taxon>Arthropoda</taxon>
        <taxon>Hexapoda</taxon>
        <taxon>Collembola</taxon>
        <taxon>Entomobryomorpha</taxon>
        <taxon>Entomobryoidea</taxon>
        <taxon>Orchesellidae</taxon>
        <taxon>Orchesellinae</taxon>
        <taxon>Orchesella</taxon>
    </lineage>
</organism>
<name>A0ABP1QU84_9HEXA</name>
<dbReference type="EMBL" id="CAXLJM020000040">
    <property type="protein sequence ID" value="CAL8108901.1"/>
    <property type="molecule type" value="Genomic_DNA"/>
</dbReference>
<dbReference type="InterPro" id="IPR046349">
    <property type="entry name" value="C1-like_sf"/>
</dbReference>
<gene>
    <name evidence="2" type="ORF">ODALV1_LOCUS13128</name>
</gene>
<dbReference type="Proteomes" id="UP001642540">
    <property type="component" value="Unassembled WGS sequence"/>
</dbReference>
<evidence type="ECO:0000313" key="2">
    <source>
        <dbReference type="EMBL" id="CAL8108901.1"/>
    </source>
</evidence>
<keyword evidence="3" id="KW-1185">Reference proteome</keyword>
<proteinExistence type="predicted"/>
<dbReference type="SUPFAM" id="SSF57889">
    <property type="entry name" value="Cysteine-rich domain"/>
    <property type="match status" value="1"/>
</dbReference>
<feature type="compositionally biased region" description="Low complexity" evidence="1">
    <location>
        <begin position="109"/>
        <end position="118"/>
    </location>
</feature>
<evidence type="ECO:0000256" key="1">
    <source>
        <dbReference type="SAM" id="MobiDB-lite"/>
    </source>
</evidence>
<protein>
    <recommendedName>
        <fullName evidence="4">Phorbol-ester/DAG-type domain-containing protein</fullName>
    </recommendedName>
</protein>
<feature type="region of interest" description="Disordered" evidence="1">
    <location>
        <begin position="104"/>
        <end position="123"/>
    </location>
</feature>
<evidence type="ECO:0000313" key="3">
    <source>
        <dbReference type="Proteomes" id="UP001642540"/>
    </source>
</evidence>
<reference evidence="2 3" key="1">
    <citation type="submission" date="2024-08" db="EMBL/GenBank/DDBJ databases">
        <authorList>
            <person name="Cucini C."/>
            <person name="Frati F."/>
        </authorList>
    </citation>
    <scope>NUCLEOTIDE SEQUENCE [LARGE SCALE GENOMIC DNA]</scope>
</reference>
<sequence>MKERLCCGQPAKSKKVAPTVSAPLHLILRAPSPASHEWKRVPGVKRLCQVCHLAVDGEGVSCKSCGFKAHSQCSFNYHPANFNLNLFHHRSNNTTCSDRNCSELHSHHNNNNPSSSLSQRGVGNNNLHYHHHHTLVPQGLLRRQPEFAHQHFEPRIKKLLHVPLLTHSEEGGGSCESAPEQHSGGSRFSSSCGDSVAASTAIVVVSCHILVFSQLQIDFSSFFGFVQKYTALYVVLF</sequence>
<accession>A0ABP1QU84</accession>
<evidence type="ECO:0008006" key="4">
    <source>
        <dbReference type="Google" id="ProtNLM"/>
    </source>
</evidence>
<comment type="caution">
    <text evidence="2">The sequence shown here is derived from an EMBL/GenBank/DDBJ whole genome shotgun (WGS) entry which is preliminary data.</text>
</comment>